<evidence type="ECO:0000313" key="2">
    <source>
        <dbReference type="EMBL" id="BBL45201.1"/>
    </source>
</evidence>
<dbReference type="Pfam" id="PF08784">
    <property type="entry name" value="RPA_C"/>
    <property type="match status" value="1"/>
</dbReference>
<dbReference type="InterPro" id="IPR014892">
    <property type="entry name" value="RPA_C"/>
</dbReference>
<dbReference type="Gene3D" id="1.10.10.10">
    <property type="entry name" value="Winged helix-like DNA-binding domain superfamily/Winged helix DNA-binding domain"/>
    <property type="match status" value="1"/>
</dbReference>
<sequence>MYIPIFSKSIVDFVEKDVLIIGKVIDISEDRKMSRIKVLDYYGYLDIRFFENIDIKIFDTVMVLGKVKLYDNYHYIYGRYIVKLLEREEIFWRMRFLKKIKRKVKKKQVKDINMEDKKDKNFDEIEDKDIRLRKEILEYIKENDKGDGVSLKDIYNFFEEPEEKIENIIKDLLSSGEIYESSLEKYKLI</sequence>
<organism evidence="2 3">
    <name type="scientific">Nanobdella aerobiophila</name>
    <dbReference type="NCBI Taxonomy" id="2586965"/>
    <lineage>
        <taxon>Archaea</taxon>
        <taxon>Nanobdellota</taxon>
        <taxon>Nanobdellia</taxon>
        <taxon>Nanobdellales</taxon>
        <taxon>Nanobdellaceae</taxon>
        <taxon>Nanobdella</taxon>
    </lineage>
</organism>
<reference evidence="3" key="1">
    <citation type="journal article" date="2022" name="Int. J. Syst. Evol. Microbiol.">
        <title>Nanobdella aerobiophila gen. nov., sp. nov., a thermoacidophilic, obligate ectosymbiotic archaeon, and proposal of Nanobdellaceae fam. nov., Nanobdellales ord. nov. and Nanobdellia class. nov.</title>
        <authorList>
            <person name="Kato S."/>
            <person name="Ogasawara A."/>
            <person name="Itoh T."/>
            <person name="Sakai H.D."/>
            <person name="Shimizu M."/>
            <person name="Yuki M."/>
            <person name="Kaneko M."/>
            <person name="Takashina T."/>
            <person name="Ohkuma M."/>
        </authorList>
    </citation>
    <scope>NUCLEOTIDE SEQUENCE [LARGE SCALE GENOMIC DNA]</scope>
    <source>
        <strain evidence="3">MJ1</strain>
    </source>
</reference>
<feature type="domain" description="Replication protein A C-terminal" evidence="1">
    <location>
        <begin position="113"/>
        <end position="180"/>
    </location>
</feature>
<gene>
    <name evidence="2" type="ORF">MJ1_0021</name>
</gene>
<dbReference type="InterPro" id="IPR036388">
    <property type="entry name" value="WH-like_DNA-bd_sf"/>
</dbReference>
<accession>A0A915SS73</accession>
<proteinExistence type="predicted"/>
<evidence type="ECO:0000313" key="3">
    <source>
        <dbReference type="Proteomes" id="UP001055553"/>
    </source>
</evidence>
<dbReference type="AlphaFoldDB" id="A0A915SS73"/>
<protein>
    <recommendedName>
        <fullName evidence="1">Replication protein A C-terminal domain-containing protein</fullName>
    </recommendedName>
</protein>
<dbReference type="KEGG" id="naer:MJ1_0021"/>
<dbReference type="RefSeq" id="WP_258393243.1">
    <property type="nucleotide sequence ID" value="NZ_AP019769.1"/>
</dbReference>
<name>A0A915SS73_9ARCH</name>
<dbReference type="GeneID" id="74567973"/>
<dbReference type="Proteomes" id="UP001055553">
    <property type="component" value="Chromosome"/>
</dbReference>
<keyword evidence="3" id="KW-1185">Reference proteome</keyword>
<evidence type="ECO:0000259" key="1">
    <source>
        <dbReference type="Pfam" id="PF08784"/>
    </source>
</evidence>
<dbReference type="EMBL" id="AP019769">
    <property type="protein sequence ID" value="BBL45201.1"/>
    <property type="molecule type" value="Genomic_DNA"/>
</dbReference>